<dbReference type="AlphaFoldDB" id="A0A9P0KNH8"/>
<feature type="compositionally biased region" description="Basic residues" evidence="1">
    <location>
        <begin position="1"/>
        <end position="11"/>
    </location>
</feature>
<dbReference type="EMBL" id="CAKOFQ010006851">
    <property type="protein sequence ID" value="CAH1976713.1"/>
    <property type="molecule type" value="Genomic_DNA"/>
</dbReference>
<sequence length="107" mass="13006">MRLIPVRKRIRSPKEMQKASEELTNHKKVDPTIAGPSGSTNRLNYQRQFLRTKFKEERKAPYMRSGKIRSTKRYREEKSSFQKNNSQDRPHKKEHWRANSRYHHQKQ</sequence>
<protein>
    <submittedName>
        <fullName evidence="2">Uncharacterized protein</fullName>
    </submittedName>
</protein>
<comment type="caution">
    <text evidence="2">The sequence shown here is derived from an EMBL/GenBank/DDBJ whole genome shotgun (WGS) entry which is preliminary data.</text>
</comment>
<accession>A0A9P0KNH8</accession>
<evidence type="ECO:0000256" key="1">
    <source>
        <dbReference type="SAM" id="MobiDB-lite"/>
    </source>
</evidence>
<feature type="region of interest" description="Disordered" evidence="1">
    <location>
        <begin position="1"/>
        <end position="107"/>
    </location>
</feature>
<proteinExistence type="predicted"/>
<organism evidence="2 3">
    <name type="scientific">Acanthoscelides obtectus</name>
    <name type="common">Bean weevil</name>
    <name type="synonym">Bruchus obtectus</name>
    <dbReference type="NCBI Taxonomy" id="200917"/>
    <lineage>
        <taxon>Eukaryota</taxon>
        <taxon>Metazoa</taxon>
        <taxon>Ecdysozoa</taxon>
        <taxon>Arthropoda</taxon>
        <taxon>Hexapoda</taxon>
        <taxon>Insecta</taxon>
        <taxon>Pterygota</taxon>
        <taxon>Neoptera</taxon>
        <taxon>Endopterygota</taxon>
        <taxon>Coleoptera</taxon>
        <taxon>Polyphaga</taxon>
        <taxon>Cucujiformia</taxon>
        <taxon>Chrysomeloidea</taxon>
        <taxon>Chrysomelidae</taxon>
        <taxon>Bruchinae</taxon>
        <taxon>Bruchini</taxon>
        <taxon>Acanthoscelides</taxon>
    </lineage>
</organism>
<feature type="compositionally biased region" description="Basic residues" evidence="1">
    <location>
        <begin position="92"/>
        <end position="107"/>
    </location>
</feature>
<reference evidence="2" key="1">
    <citation type="submission" date="2022-03" db="EMBL/GenBank/DDBJ databases">
        <authorList>
            <person name="Sayadi A."/>
        </authorList>
    </citation>
    <scope>NUCLEOTIDE SEQUENCE</scope>
</reference>
<gene>
    <name evidence="2" type="ORF">ACAOBT_LOCUS12295</name>
</gene>
<feature type="compositionally biased region" description="Basic and acidic residues" evidence="1">
    <location>
        <begin position="12"/>
        <end position="30"/>
    </location>
</feature>
<evidence type="ECO:0000313" key="3">
    <source>
        <dbReference type="Proteomes" id="UP001152888"/>
    </source>
</evidence>
<evidence type="ECO:0000313" key="2">
    <source>
        <dbReference type="EMBL" id="CAH1976713.1"/>
    </source>
</evidence>
<dbReference type="Proteomes" id="UP001152888">
    <property type="component" value="Unassembled WGS sequence"/>
</dbReference>
<keyword evidence="3" id="KW-1185">Reference proteome</keyword>
<feature type="compositionally biased region" description="Polar residues" evidence="1">
    <location>
        <begin position="37"/>
        <end position="49"/>
    </location>
</feature>
<name>A0A9P0KNH8_ACAOB</name>
<feature type="compositionally biased region" description="Basic and acidic residues" evidence="1">
    <location>
        <begin position="73"/>
        <end position="91"/>
    </location>
</feature>